<evidence type="ECO:0000313" key="2">
    <source>
        <dbReference type="Proteomes" id="UP000828048"/>
    </source>
</evidence>
<name>A0ACB7X8I4_9ERIC</name>
<comment type="caution">
    <text evidence="1">The sequence shown here is derived from an EMBL/GenBank/DDBJ whole genome shotgun (WGS) entry which is preliminary data.</text>
</comment>
<reference evidence="1 2" key="1">
    <citation type="journal article" date="2021" name="Hortic Res">
        <title>High-quality reference genome and annotation aids understanding of berry development for evergreen blueberry (Vaccinium darrowii).</title>
        <authorList>
            <person name="Yu J."/>
            <person name="Hulse-Kemp A.M."/>
            <person name="Babiker E."/>
            <person name="Staton M."/>
        </authorList>
    </citation>
    <scope>NUCLEOTIDE SEQUENCE [LARGE SCALE GENOMIC DNA]</scope>
    <source>
        <strain evidence="2">cv. NJ 8807/NJ 8810</strain>
        <tissue evidence="1">Young leaf</tissue>
    </source>
</reference>
<sequence length="615" mass="68963">MAHRKRSLTSPKNPFVARSRSLAGVEKNRFPRVDPETVSLADHQALRKEVEDLQAVVRQLWAQGHPNAGPSTLQQSTGLEASSTQHLPVTQFNFESPSQPPLNTLGFLSQPPLNTPSFQSRPSLSTPGFQPPPYQPSYQPPSYTPSAQVTLPTTHAQNQPPRRPRRERNFTPIATPWAVVFYRLVVSGLIKPMPARPPPKILPPTYKPDAKCTFHFGQPGHDIESCWTLRYKVQDLIDAKVIEVEEINRPATLKINQFPNHRGVNMVLGEENSDVFPPQQLIGPPGTIVVCSQLKKAPVLAMTGQNSEGKEQSWYEQNPGLGYYQQESHLSTSFPSSPTTDLPSIPQPFIEAGATIIQNPPPIQNNTGAVPLPVIPNSSLPALPVIPNSTLPVIPNSPRGIDPIINLKIKHLEEALKAMQGPNACPSTNFSDLCFFPNQPLPAKFEIPDFTKFNGTTDPMTHLRLYAGALNGLPNPNKLMIQLFQHSLTGPPAHWFARLDLQRIQTWTELSMEFVKQYRHNADMGIDRMHLLRMEQEPEETFRVYVMRWKNSASQIEPPLLDYEFVQLFVQTLEGVYYEKLCTSIGRSFSEVIQQGEMIEEGIKIRKIIDPRASW</sequence>
<dbReference type="EMBL" id="CM037156">
    <property type="protein sequence ID" value="KAH7836813.1"/>
    <property type="molecule type" value="Genomic_DNA"/>
</dbReference>
<protein>
    <submittedName>
        <fullName evidence="1">Uncharacterized protein</fullName>
    </submittedName>
</protein>
<gene>
    <name evidence="1" type="ORF">Vadar_005997</name>
</gene>
<proteinExistence type="predicted"/>
<organism evidence="1 2">
    <name type="scientific">Vaccinium darrowii</name>
    <dbReference type="NCBI Taxonomy" id="229202"/>
    <lineage>
        <taxon>Eukaryota</taxon>
        <taxon>Viridiplantae</taxon>
        <taxon>Streptophyta</taxon>
        <taxon>Embryophyta</taxon>
        <taxon>Tracheophyta</taxon>
        <taxon>Spermatophyta</taxon>
        <taxon>Magnoliopsida</taxon>
        <taxon>eudicotyledons</taxon>
        <taxon>Gunneridae</taxon>
        <taxon>Pentapetalae</taxon>
        <taxon>asterids</taxon>
        <taxon>Ericales</taxon>
        <taxon>Ericaceae</taxon>
        <taxon>Vaccinioideae</taxon>
        <taxon>Vaccinieae</taxon>
        <taxon>Vaccinium</taxon>
    </lineage>
</organism>
<evidence type="ECO:0000313" key="1">
    <source>
        <dbReference type="EMBL" id="KAH7836813.1"/>
    </source>
</evidence>
<dbReference type="Proteomes" id="UP000828048">
    <property type="component" value="Chromosome 6"/>
</dbReference>
<keyword evidence="2" id="KW-1185">Reference proteome</keyword>
<accession>A0ACB7X8I4</accession>